<comment type="pathway">
    <text evidence="10">Glycolipid biosynthesis; lipid IV(A) biosynthesis; lipid IV(A) from (3R)-3-hydroxytetradecanoyl-[acyl-carrier-protein] and UDP-N-acetyl-alpha-D-glucosamine: step 4/6.</text>
</comment>
<dbReference type="NCBIfam" id="NF003743">
    <property type="entry name" value="PRK05340.1"/>
    <property type="match status" value="1"/>
</dbReference>
<dbReference type="NCBIfam" id="TIGR01854">
    <property type="entry name" value="lipid_A_lpxH"/>
    <property type="match status" value="1"/>
</dbReference>
<feature type="binding site" evidence="10">
    <location>
        <position position="22"/>
    </location>
    <ligand>
        <name>Mn(2+)</name>
        <dbReference type="ChEBI" id="CHEBI:29035"/>
        <label>1</label>
    </ligand>
</feature>
<comment type="catalytic activity">
    <reaction evidence="10">
        <text>UDP-2-N,3-O-bis[(3R)-3-hydroxytetradecanoyl]-alpha-D-glucosamine + H2O = 2-N,3-O-bis[(3R)-3-hydroxytetradecanoyl]-alpha-D-glucosaminyl 1-phosphate + UMP + 2 H(+)</text>
        <dbReference type="Rhea" id="RHEA:25213"/>
        <dbReference type="ChEBI" id="CHEBI:15377"/>
        <dbReference type="ChEBI" id="CHEBI:15378"/>
        <dbReference type="ChEBI" id="CHEBI:57865"/>
        <dbReference type="ChEBI" id="CHEBI:57957"/>
        <dbReference type="ChEBI" id="CHEBI:78847"/>
        <dbReference type="EC" id="3.6.1.54"/>
    </reaction>
</comment>
<keyword evidence="5 10" id="KW-0479">Metal-binding</keyword>
<feature type="binding site" evidence="10">
    <location>
        <position position="173"/>
    </location>
    <ligand>
        <name>substrate</name>
    </ligand>
</feature>
<dbReference type="GO" id="GO:0009245">
    <property type="term" value="P:lipid A biosynthetic process"/>
    <property type="evidence" value="ECO:0007669"/>
    <property type="project" value="UniProtKB-UniRule"/>
</dbReference>
<dbReference type="InterPro" id="IPR029052">
    <property type="entry name" value="Metallo-depent_PP-like"/>
</dbReference>
<dbReference type="GO" id="GO:0019897">
    <property type="term" value="C:extrinsic component of plasma membrane"/>
    <property type="evidence" value="ECO:0007669"/>
    <property type="project" value="UniProtKB-UniRule"/>
</dbReference>
<comment type="similarity">
    <text evidence="10">Belongs to the LpxH family.</text>
</comment>
<dbReference type="Proteomes" id="UP000627205">
    <property type="component" value="Unassembled WGS sequence"/>
</dbReference>
<feature type="binding site" evidence="10">
    <location>
        <position position="135"/>
    </location>
    <ligand>
        <name>substrate</name>
    </ligand>
</feature>
<organism evidence="12 13">
    <name type="scientific">Oxalicibacterium solurbis</name>
    <dbReference type="NCBI Taxonomy" id="69280"/>
    <lineage>
        <taxon>Bacteria</taxon>
        <taxon>Pseudomonadati</taxon>
        <taxon>Pseudomonadota</taxon>
        <taxon>Betaproteobacteria</taxon>
        <taxon>Burkholderiales</taxon>
        <taxon>Oxalobacteraceae</taxon>
        <taxon>Oxalicibacterium</taxon>
    </lineage>
</organism>
<comment type="cofactor">
    <cofactor evidence="10">
        <name>Mn(2+)</name>
        <dbReference type="ChEBI" id="CHEBI:29035"/>
    </cofactor>
    <text evidence="10">Binds 2 Mn(2+) ions per subunit in a binuclear metal center.</text>
</comment>
<keyword evidence="9 10" id="KW-0464">Manganese</keyword>
<evidence type="ECO:0000256" key="10">
    <source>
        <dbReference type="HAMAP-Rule" id="MF_00575"/>
    </source>
</evidence>
<keyword evidence="2 10" id="KW-0444">Lipid biosynthesis</keyword>
<keyword evidence="4 10" id="KW-0441">Lipid A biosynthesis</keyword>
<dbReference type="PANTHER" id="PTHR34990">
    <property type="entry name" value="UDP-2,3-DIACYLGLUCOSAMINE HYDROLASE-RELATED"/>
    <property type="match status" value="1"/>
</dbReference>
<feature type="binding site" evidence="10">
    <location>
        <position position="180"/>
    </location>
    <ligand>
        <name>substrate</name>
    </ligand>
</feature>
<proteinExistence type="inferred from homology"/>
<feature type="binding site" evidence="10">
    <location>
        <position position="208"/>
    </location>
    <ligand>
        <name>Mn(2+)</name>
        <dbReference type="ChEBI" id="CHEBI:29035"/>
        <label>2</label>
    </ligand>
</feature>
<evidence type="ECO:0000259" key="11">
    <source>
        <dbReference type="Pfam" id="PF00149"/>
    </source>
</evidence>
<dbReference type="InterPro" id="IPR043461">
    <property type="entry name" value="LpxH-like"/>
</dbReference>
<dbReference type="GO" id="GO:0005737">
    <property type="term" value="C:cytoplasm"/>
    <property type="evidence" value="ECO:0007669"/>
    <property type="project" value="InterPro"/>
</dbReference>
<evidence type="ECO:0000256" key="4">
    <source>
        <dbReference type="ARBA" id="ARBA00022556"/>
    </source>
</evidence>
<reference evidence="12" key="2">
    <citation type="submission" date="2020-09" db="EMBL/GenBank/DDBJ databases">
        <authorList>
            <person name="Sun Q."/>
            <person name="Sedlacek I."/>
        </authorList>
    </citation>
    <scope>NUCLEOTIDE SEQUENCE</scope>
    <source>
        <strain evidence="12">CCM 7664</strain>
    </source>
</reference>
<feature type="binding site" evidence="10">
    <location>
        <position position="53"/>
    </location>
    <ligand>
        <name>Mn(2+)</name>
        <dbReference type="ChEBI" id="CHEBI:29035"/>
        <label>2</label>
    </ligand>
</feature>
<feature type="binding site" evidence="10">
    <location>
        <begin position="92"/>
        <end position="93"/>
    </location>
    <ligand>
        <name>substrate</name>
    </ligand>
</feature>
<comment type="function">
    <text evidence="10">Hydrolyzes the pyrophosphate bond of UDP-2,3-diacylglucosamine to yield 2,3-diacylglucosamine 1-phosphate (lipid X) and UMP by catalyzing the attack of water at the alpha-P atom. Involved in the biosynthesis of lipid A, a phosphorylated glycolipid that anchors the lipopolysaccharide to the outer membrane of the cell.</text>
</comment>
<dbReference type="EC" id="3.6.1.54" evidence="10"/>
<dbReference type="InterPro" id="IPR010138">
    <property type="entry name" value="UDP-diacylglucosamine_Hdrlase"/>
</dbReference>
<evidence type="ECO:0000256" key="3">
    <source>
        <dbReference type="ARBA" id="ARBA00022519"/>
    </source>
</evidence>
<feature type="binding site" evidence="10">
    <location>
        <position position="210"/>
    </location>
    <ligand>
        <name>Mn(2+)</name>
        <dbReference type="ChEBI" id="CHEBI:29035"/>
        <label>1</label>
    </ligand>
</feature>
<sequence>MTVQASKQAQPEMAALFVSDLHLQEDMPRTMQAFFTFLQEQAPCAAQLYLLGDIFEAWVGDDDMNDPCHRRMADAIRHLGEQGTEVFWMAGNRDFLVGEHFAQAAGMTLLADPFVTTIAGHSLVLTHGDAWCTDDTAYMEFRAQVRQPEWQKNFLALPLEQRKKIAEDLRAGSREAQKGKSYAITDVNEQAITDLFDRTAATVMIHGHTHRPAMHRHLIRETTHLRYVLSDWDLDHGTPRGDWLSIDHNGTIHRHDLHGDDIEN</sequence>
<feature type="binding site" evidence="10">
    <location>
        <position position="208"/>
    </location>
    <ligand>
        <name>substrate</name>
    </ligand>
</feature>
<keyword evidence="3 10" id="KW-0997">Cell inner membrane</keyword>
<evidence type="ECO:0000256" key="5">
    <source>
        <dbReference type="ARBA" id="ARBA00022723"/>
    </source>
</evidence>
<dbReference type="UniPathway" id="UPA00359">
    <property type="reaction ID" value="UER00480"/>
</dbReference>
<feature type="domain" description="Calcineurin-like phosphoesterase" evidence="11">
    <location>
        <begin position="16"/>
        <end position="212"/>
    </location>
</feature>
<evidence type="ECO:0000313" key="13">
    <source>
        <dbReference type="Proteomes" id="UP000627205"/>
    </source>
</evidence>
<dbReference type="AlphaFoldDB" id="A0A8J3B0T5"/>
<dbReference type="PANTHER" id="PTHR34990:SF1">
    <property type="entry name" value="UDP-2,3-DIACYLGLUCOSAMINE HYDROLASE"/>
    <property type="match status" value="1"/>
</dbReference>
<evidence type="ECO:0000256" key="6">
    <source>
        <dbReference type="ARBA" id="ARBA00022801"/>
    </source>
</evidence>
<evidence type="ECO:0000256" key="7">
    <source>
        <dbReference type="ARBA" id="ARBA00023098"/>
    </source>
</evidence>
<accession>A0A8J3B0T5</accession>
<keyword evidence="6 10" id="KW-0378">Hydrolase</keyword>
<dbReference type="InterPro" id="IPR004843">
    <property type="entry name" value="Calcineurin-like_PHP"/>
</dbReference>
<reference evidence="12" key="1">
    <citation type="journal article" date="2014" name="Int. J. Syst. Evol. Microbiol.">
        <title>Complete genome sequence of Corynebacterium casei LMG S-19264T (=DSM 44701T), isolated from a smear-ripened cheese.</title>
        <authorList>
            <consortium name="US DOE Joint Genome Institute (JGI-PGF)"/>
            <person name="Walter F."/>
            <person name="Albersmeier A."/>
            <person name="Kalinowski J."/>
            <person name="Ruckert C."/>
        </authorList>
    </citation>
    <scope>NUCLEOTIDE SEQUENCE</scope>
    <source>
        <strain evidence="12">CCM 7664</strain>
    </source>
</reference>
<dbReference type="Gene3D" id="3.60.21.10">
    <property type="match status" value="1"/>
</dbReference>
<evidence type="ECO:0000313" key="12">
    <source>
        <dbReference type="EMBL" id="GGI54537.1"/>
    </source>
</evidence>
<evidence type="ECO:0000256" key="8">
    <source>
        <dbReference type="ARBA" id="ARBA00023136"/>
    </source>
</evidence>
<feature type="binding site" evidence="10">
    <location>
        <position position="20"/>
    </location>
    <ligand>
        <name>Mn(2+)</name>
        <dbReference type="ChEBI" id="CHEBI:29035"/>
        <label>1</label>
    </ligand>
</feature>
<feature type="binding site" evidence="10">
    <location>
        <position position="53"/>
    </location>
    <ligand>
        <name>Mn(2+)</name>
        <dbReference type="ChEBI" id="CHEBI:29035"/>
        <label>1</label>
    </ligand>
</feature>
<evidence type="ECO:0000256" key="1">
    <source>
        <dbReference type="ARBA" id="ARBA00022475"/>
    </source>
</evidence>
<dbReference type="Pfam" id="PF00149">
    <property type="entry name" value="Metallophos"/>
    <property type="match status" value="1"/>
</dbReference>
<feature type="binding site" evidence="10">
    <location>
        <position position="92"/>
    </location>
    <ligand>
        <name>Mn(2+)</name>
        <dbReference type="ChEBI" id="CHEBI:29035"/>
        <label>2</label>
    </ligand>
</feature>
<keyword evidence="13" id="KW-1185">Reference proteome</keyword>
<dbReference type="SUPFAM" id="SSF56300">
    <property type="entry name" value="Metallo-dependent phosphatases"/>
    <property type="match status" value="1"/>
</dbReference>
<keyword evidence="8 10" id="KW-0472">Membrane</keyword>
<comment type="caution">
    <text evidence="12">The sequence shown here is derived from an EMBL/GenBank/DDBJ whole genome shotgun (WGS) entry which is preliminary data.</text>
</comment>
<gene>
    <name evidence="10 12" type="primary">lpxH</name>
    <name evidence="12" type="ORF">GCM10011430_17110</name>
</gene>
<comment type="subcellular location">
    <subcellularLocation>
        <location evidence="10">Cell inner membrane</location>
        <topology evidence="10">Peripheral membrane protein</topology>
        <orientation evidence="10">Cytoplasmic side</orientation>
    </subcellularLocation>
</comment>
<keyword evidence="1 10" id="KW-1003">Cell membrane</keyword>
<dbReference type="CDD" id="cd07398">
    <property type="entry name" value="MPP_YbbF-LpxH"/>
    <property type="match status" value="1"/>
</dbReference>
<dbReference type="EMBL" id="BMDP01000002">
    <property type="protein sequence ID" value="GGI54537.1"/>
    <property type="molecule type" value="Genomic_DNA"/>
</dbReference>
<feature type="binding site" evidence="10">
    <location>
        <position position="177"/>
    </location>
    <ligand>
        <name>substrate</name>
    </ligand>
</feature>
<feature type="binding site" evidence="10">
    <location>
        <position position="127"/>
    </location>
    <ligand>
        <name>Mn(2+)</name>
        <dbReference type="ChEBI" id="CHEBI:29035"/>
        <label>2</label>
    </ligand>
</feature>
<evidence type="ECO:0000256" key="2">
    <source>
        <dbReference type="ARBA" id="ARBA00022516"/>
    </source>
</evidence>
<name>A0A8J3B0T5_9BURK</name>
<dbReference type="GO" id="GO:0008758">
    <property type="term" value="F:UDP-2,3-diacylglucosamine hydrolase activity"/>
    <property type="evidence" value="ECO:0007669"/>
    <property type="project" value="UniProtKB-UniRule"/>
</dbReference>
<dbReference type="GO" id="GO:0030145">
    <property type="term" value="F:manganese ion binding"/>
    <property type="evidence" value="ECO:0007669"/>
    <property type="project" value="UniProtKB-UniRule"/>
</dbReference>
<protein>
    <recommendedName>
        <fullName evidence="10">UDP-2,3-diacylglucosamine hydrolase</fullName>
        <ecNumber evidence="10">3.6.1.54</ecNumber>
    </recommendedName>
    <alternativeName>
        <fullName evidence="10">UDP-2,3-diacylglucosamine diphosphatase</fullName>
    </alternativeName>
</protein>
<dbReference type="HAMAP" id="MF_00575">
    <property type="entry name" value="LpxH"/>
    <property type="match status" value="1"/>
</dbReference>
<evidence type="ECO:0000256" key="9">
    <source>
        <dbReference type="ARBA" id="ARBA00023211"/>
    </source>
</evidence>
<keyword evidence="7 10" id="KW-0443">Lipid metabolism</keyword>